<dbReference type="PANTHER" id="PTHR47199">
    <property type="entry name" value="PHOTOSYSTEM II STABILITY/ASSEMBLY FACTOR HCF136, CHLOROPLASTIC"/>
    <property type="match status" value="1"/>
</dbReference>
<dbReference type="AlphaFoldDB" id="A0A934K722"/>
<dbReference type="RefSeq" id="WP_338205353.1">
    <property type="nucleotide sequence ID" value="NZ_JAEKNR010000238.1"/>
</dbReference>
<organism evidence="2 3">
    <name type="scientific">Candidatus Nephthysia bennettiae</name>
    <dbReference type="NCBI Taxonomy" id="3127016"/>
    <lineage>
        <taxon>Bacteria</taxon>
        <taxon>Bacillati</taxon>
        <taxon>Candidatus Dormiibacterota</taxon>
        <taxon>Candidatus Dormibacteria</taxon>
        <taxon>Candidatus Dormibacterales</taxon>
        <taxon>Candidatus Dormibacteraceae</taxon>
        <taxon>Candidatus Nephthysia</taxon>
    </lineage>
</organism>
<dbReference type="CDD" id="cd15482">
    <property type="entry name" value="Sialidase_non-viral"/>
    <property type="match status" value="1"/>
</dbReference>
<evidence type="ECO:0000313" key="3">
    <source>
        <dbReference type="Proteomes" id="UP000612893"/>
    </source>
</evidence>
<comment type="caution">
    <text evidence="2">The sequence shown here is derived from an EMBL/GenBank/DDBJ whole genome shotgun (WGS) entry which is preliminary data.</text>
</comment>
<evidence type="ECO:0008006" key="4">
    <source>
        <dbReference type="Google" id="ProtNLM"/>
    </source>
</evidence>
<keyword evidence="1" id="KW-1133">Transmembrane helix</keyword>
<name>A0A934K722_9BACT</name>
<accession>A0A934K722</accession>
<keyword evidence="1" id="KW-0812">Transmembrane</keyword>
<dbReference type="PANTHER" id="PTHR47199:SF2">
    <property type="entry name" value="PHOTOSYSTEM II STABILITY_ASSEMBLY FACTOR HCF136, CHLOROPLASTIC"/>
    <property type="match status" value="1"/>
</dbReference>
<feature type="transmembrane region" description="Helical" evidence="1">
    <location>
        <begin position="18"/>
        <end position="37"/>
    </location>
</feature>
<dbReference type="SUPFAM" id="SSF110296">
    <property type="entry name" value="Oligoxyloglucan reducing end-specific cellobiohydrolase"/>
    <property type="match status" value="2"/>
</dbReference>
<evidence type="ECO:0000256" key="1">
    <source>
        <dbReference type="SAM" id="Phobius"/>
    </source>
</evidence>
<proteinExistence type="predicted"/>
<reference evidence="2" key="1">
    <citation type="submission" date="2020-10" db="EMBL/GenBank/DDBJ databases">
        <title>Ca. Dormibacterota MAGs.</title>
        <authorList>
            <person name="Montgomery K."/>
        </authorList>
    </citation>
    <scope>NUCLEOTIDE SEQUENCE [LARGE SCALE GENOMIC DNA]</scope>
    <source>
        <strain evidence="2">SC8812_S17_10</strain>
    </source>
</reference>
<gene>
    <name evidence="2" type="ORF">JF922_24440</name>
</gene>
<keyword evidence="1" id="KW-0472">Membrane</keyword>
<dbReference type="InterPro" id="IPR015943">
    <property type="entry name" value="WD40/YVTN_repeat-like_dom_sf"/>
</dbReference>
<dbReference type="EMBL" id="JAEKNR010000238">
    <property type="protein sequence ID" value="MBJ7601209.1"/>
    <property type="molecule type" value="Genomic_DNA"/>
</dbReference>
<evidence type="ECO:0000313" key="2">
    <source>
        <dbReference type="EMBL" id="MBJ7601209.1"/>
    </source>
</evidence>
<keyword evidence="3" id="KW-1185">Reference proteome</keyword>
<protein>
    <recommendedName>
        <fullName evidence="4">Photosynthesis system II assembly factor Ycf48/Hcf136-like domain-containing protein</fullName>
    </recommendedName>
</protein>
<dbReference type="Gene3D" id="2.130.10.10">
    <property type="entry name" value="YVTN repeat-like/Quinoprotein amine dehydrogenase"/>
    <property type="match status" value="3"/>
</dbReference>
<sequence>MEEGGLDPASVSQRAQRALFLIGVALVVLATSGLLYLRPTLTARHSTPPAAPPPAGGSVRSFTFFDQSAGWAVLVSSAGVLASNTSMSIVRTSDGGRHWKRADVPGVATYALTRFFDATHGIVSVSTSSGQILYSTADGGQHWRSSPLPGQGSTADALSVVFLDPRRGWYLEQVSPVLPNSAAAQIPQQALWRTMDGGASWTQLLGLDAAHQPAAGGLTFGGFKALGNFSDERRGFLVSVADVTQPSATFYSTADGGQTWAPLAVLPPPAALLREASRGMSFRLFALRDQLVELVGAATPSGLSYFTRLSADGGASWTALRPLPIGSASRLVLPQFEDSRHWSLAAGRLLWRTSDAGETWQSRPAAIPASLSISDLQVVGRNVMWAVAARDEAPDAYDHLLRSSDDGAHWEDQGPPALQLAS</sequence>
<dbReference type="Proteomes" id="UP000612893">
    <property type="component" value="Unassembled WGS sequence"/>
</dbReference>